<name>A0AAQ3QNQ2_9LILI</name>
<dbReference type="Proteomes" id="UP001327560">
    <property type="component" value="Chromosome 7"/>
</dbReference>
<evidence type="ECO:0000256" key="1">
    <source>
        <dbReference type="SAM" id="MobiDB-lite"/>
    </source>
</evidence>
<accession>A0AAQ3QNQ2</accession>
<reference evidence="2 3" key="1">
    <citation type="submission" date="2023-10" db="EMBL/GenBank/DDBJ databases">
        <title>Chromosome-scale genome assembly provides insights into flower coloration mechanisms of Canna indica.</title>
        <authorList>
            <person name="Li C."/>
        </authorList>
    </citation>
    <scope>NUCLEOTIDE SEQUENCE [LARGE SCALE GENOMIC DNA]</scope>
    <source>
        <tissue evidence="2">Flower</tissue>
    </source>
</reference>
<organism evidence="2 3">
    <name type="scientific">Canna indica</name>
    <name type="common">Indian-shot</name>
    <dbReference type="NCBI Taxonomy" id="4628"/>
    <lineage>
        <taxon>Eukaryota</taxon>
        <taxon>Viridiplantae</taxon>
        <taxon>Streptophyta</taxon>
        <taxon>Embryophyta</taxon>
        <taxon>Tracheophyta</taxon>
        <taxon>Spermatophyta</taxon>
        <taxon>Magnoliopsida</taxon>
        <taxon>Liliopsida</taxon>
        <taxon>Zingiberales</taxon>
        <taxon>Cannaceae</taxon>
        <taxon>Canna</taxon>
    </lineage>
</organism>
<dbReference type="AlphaFoldDB" id="A0AAQ3QNQ2"/>
<gene>
    <name evidence="2" type="ORF">Cni_G23541</name>
</gene>
<keyword evidence="3" id="KW-1185">Reference proteome</keyword>
<evidence type="ECO:0000313" key="3">
    <source>
        <dbReference type="Proteomes" id="UP001327560"/>
    </source>
</evidence>
<dbReference type="EMBL" id="CP136896">
    <property type="protein sequence ID" value="WOL14760.1"/>
    <property type="molecule type" value="Genomic_DNA"/>
</dbReference>
<protein>
    <submittedName>
        <fullName evidence="2">Uncharacterized protein</fullName>
    </submittedName>
</protein>
<sequence>MVVLESGFLDPMSSSLVPEFVRVATYKGFVLDNPIFDDAATATDTIPPSSTVNLPSTSTIPTYVGFFPASSCAKFFGGWVVRAAAVTTAPPSRSFERMADDLVVVFSVAPLDPPSLKPPRQRHKKVGRSTSNPHLSPLLITDGTVVNKHHRSDTTPELVPSTDLEASTRI</sequence>
<evidence type="ECO:0000313" key="2">
    <source>
        <dbReference type="EMBL" id="WOL14760.1"/>
    </source>
</evidence>
<feature type="region of interest" description="Disordered" evidence="1">
    <location>
        <begin position="114"/>
        <end position="170"/>
    </location>
</feature>
<proteinExistence type="predicted"/>